<dbReference type="EMBL" id="KV878897">
    <property type="protein sequence ID" value="OJJ84250.1"/>
    <property type="molecule type" value="Genomic_DNA"/>
</dbReference>
<dbReference type="GeneID" id="34460274"/>
<proteinExistence type="predicted"/>
<evidence type="ECO:0000313" key="2">
    <source>
        <dbReference type="EMBL" id="OJJ84250.1"/>
    </source>
</evidence>
<reference evidence="3" key="1">
    <citation type="journal article" date="2017" name="Genome Biol.">
        <title>Comparative genomics reveals high biological diversity and specific adaptations in the industrially and medically important fungal genus Aspergillus.</title>
        <authorList>
            <person name="de Vries R.P."/>
            <person name="Riley R."/>
            <person name="Wiebenga A."/>
            <person name="Aguilar-Osorio G."/>
            <person name="Amillis S."/>
            <person name="Uchima C.A."/>
            <person name="Anderluh G."/>
            <person name="Asadollahi M."/>
            <person name="Askin M."/>
            <person name="Barry K."/>
            <person name="Battaglia E."/>
            <person name="Bayram O."/>
            <person name="Benocci T."/>
            <person name="Braus-Stromeyer S.A."/>
            <person name="Caldana C."/>
            <person name="Canovas D."/>
            <person name="Cerqueira G.C."/>
            <person name="Chen F."/>
            <person name="Chen W."/>
            <person name="Choi C."/>
            <person name="Clum A."/>
            <person name="Dos Santos R.A."/>
            <person name="Damasio A.R."/>
            <person name="Diallinas G."/>
            <person name="Emri T."/>
            <person name="Fekete E."/>
            <person name="Flipphi M."/>
            <person name="Freyberg S."/>
            <person name="Gallo A."/>
            <person name="Gournas C."/>
            <person name="Habgood R."/>
            <person name="Hainaut M."/>
            <person name="Harispe M.L."/>
            <person name="Henrissat B."/>
            <person name="Hilden K.S."/>
            <person name="Hope R."/>
            <person name="Hossain A."/>
            <person name="Karabika E."/>
            <person name="Karaffa L."/>
            <person name="Karanyi Z."/>
            <person name="Krasevec N."/>
            <person name="Kuo A."/>
            <person name="Kusch H."/>
            <person name="LaButti K."/>
            <person name="Lagendijk E.L."/>
            <person name="Lapidus A."/>
            <person name="Levasseur A."/>
            <person name="Lindquist E."/>
            <person name="Lipzen A."/>
            <person name="Logrieco A.F."/>
            <person name="MacCabe A."/>
            <person name="Maekelae M.R."/>
            <person name="Malavazi I."/>
            <person name="Melin P."/>
            <person name="Meyer V."/>
            <person name="Mielnichuk N."/>
            <person name="Miskei M."/>
            <person name="Molnar A.P."/>
            <person name="Mule G."/>
            <person name="Ngan C.Y."/>
            <person name="Orejas M."/>
            <person name="Orosz E."/>
            <person name="Ouedraogo J.P."/>
            <person name="Overkamp K.M."/>
            <person name="Park H.-S."/>
            <person name="Perrone G."/>
            <person name="Piumi F."/>
            <person name="Punt P.J."/>
            <person name="Ram A.F."/>
            <person name="Ramon A."/>
            <person name="Rauscher S."/>
            <person name="Record E."/>
            <person name="Riano-Pachon D.M."/>
            <person name="Robert V."/>
            <person name="Roehrig J."/>
            <person name="Ruller R."/>
            <person name="Salamov A."/>
            <person name="Salih N.S."/>
            <person name="Samson R.A."/>
            <person name="Sandor E."/>
            <person name="Sanguinetti M."/>
            <person name="Schuetze T."/>
            <person name="Sepcic K."/>
            <person name="Shelest E."/>
            <person name="Sherlock G."/>
            <person name="Sophianopoulou V."/>
            <person name="Squina F.M."/>
            <person name="Sun H."/>
            <person name="Susca A."/>
            <person name="Todd R.B."/>
            <person name="Tsang A."/>
            <person name="Unkles S.E."/>
            <person name="van de Wiele N."/>
            <person name="van Rossen-Uffink D."/>
            <person name="Oliveira J.V."/>
            <person name="Vesth T.C."/>
            <person name="Visser J."/>
            <person name="Yu J.-H."/>
            <person name="Zhou M."/>
            <person name="Andersen M.R."/>
            <person name="Archer D.B."/>
            <person name="Baker S.E."/>
            <person name="Benoit I."/>
            <person name="Brakhage A.A."/>
            <person name="Braus G.H."/>
            <person name="Fischer R."/>
            <person name="Frisvad J.C."/>
            <person name="Goldman G.H."/>
            <person name="Houbraken J."/>
            <person name="Oakley B."/>
            <person name="Pocsi I."/>
            <person name="Scazzocchio C."/>
            <person name="Seiboth B."/>
            <person name="vanKuyk P.A."/>
            <person name="Wortman J."/>
            <person name="Dyer P.S."/>
            <person name="Grigoriev I.V."/>
        </authorList>
    </citation>
    <scope>NUCLEOTIDE SEQUENCE [LARGE SCALE GENOMIC DNA]</scope>
    <source>
        <strain evidence="3">CBS 516.65</strain>
    </source>
</reference>
<evidence type="ECO:0000256" key="1">
    <source>
        <dbReference type="SAM" id="Phobius"/>
    </source>
</evidence>
<dbReference type="RefSeq" id="XP_022400948.1">
    <property type="nucleotide sequence ID" value="XM_022544013.1"/>
</dbReference>
<accession>A0A1L9VK45</accession>
<keyword evidence="3" id="KW-1185">Reference proteome</keyword>
<keyword evidence="1" id="KW-0812">Transmembrane</keyword>
<evidence type="ECO:0000313" key="3">
    <source>
        <dbReference type="Proteomes" id="UP000184300"/>
    </source>
</evidence>
<feature type="transmembrane region" description="Helical" evidence="1">
    <location>
        <begin position="35"/>
        <end position="53"/>
    </location>
</feature>
<keyword evidence="1" id="KW-0472">Membrane</keyword>
<dbReference type="Proteomes" id="UP000184300">
    <property type="component" value="Unassembled WGS sequence"/>
</dbReference>
<name>A0A1L9VK45_ASPGL</name>
<keyword evidence="1" id="KW-1133">Transmembrane helix</keyword>
<sequence length="86" mass="9959">MHTSSTSSVYILACYYYNLWSVVDIAKSGDKPNPAYFFLLFFFFFFLLFSPLLSHPINSRLFLLNPIKIICSFPNRIPVVGSFCPY</sequence>
<protein>
    <submittedName>
        <fullName evidence="2">Uncharacterized protein</fullName>
    </submittedName>
</protein>
<organism evidence="2 3">
    <name type="scientific">Aspergillus glaucus CBS 516.65</name>
    <dbReference type="NCBI Taxonomy" id="1160497"/>
    <lineage>
        <taxon>Eukaryota</taxon>
        <taxon>Fungi</taxon>
        <taxon>Dikarya</taxon>
        <taxon>Ascomycota</taxon>
        <taxon>Pezizomycotina</taxon>
        <taxon>Eurotiomycetes</taxon>
        <taxon>Eurotiomycetidae</taxon>
        <taxon>Eurotiales</taxon>
        <taxon>Aspergillaceae</taxon>
        <taxon>Aspergillus</taxon>
        <taxon>Aspergillus subgen. Aspergillus</taxon>
    </lineage>
</organism>
<dbReference type="VEuPathDB" id="FungiDB:ASPGLDRAFT_311113"/>
<gene>
    <name evidence="2" type="ORF">ASPGLDRAFT_311113</name>
</gene>
<dbReference type="AlphaFoldDB" id="A0A1L9VK45"/>